<comment type="caution">
    <text evidence="1">The sequence shown here is derived from an EMBL/GenBank/DDBJ whole genome shotgun (WGS) entry which is preliminary data.</text>
</comment>
<evidence type="ECO:0000313" key="2">
    <source>
        <dbReference type="Proteomes" id="UP001569963"/>
    </source>
</evidence>
<reference evidence="1 2" key="1">
    <citation type="submission" date="2023-11" db="EMBL/GenBank/DDBJ databases">
        <title>Actinomadura monticuli sp. nov., isolated from volcanic ash.</title>
        <authorList>
            <person name="Lee S.D."/>
            <person name="Yang H."/>
            <person name="Kim I.S."/>
        </authorList>
    </citation>
    <scope>NUCLEOTIDE SEQUENCE [LARGE SCALE GENOMIC DNA]</scope>
    <source>
        <strain evidence="1 2">DLS-62</strain>
    </source>
</reference>
<protein>
    <submittedName>
        <fullName evidence="1">Uncharacterized protein</fullName>
    </submittedName>
</protein>
<dbReference type="RefSeq" id="WP_371949843.1">
    <property type="nucleotide sequence ID" value="NZ_JAXCEI010000005.1"/>
</dbReference>
<gene>
    <name evidence="1" type="ORF">SM611_13455</name>
</gene>
<keyword evidence="2" id="KW-1185">Reference proteome</keyword>
<sequence>METEIIVGMIGAAATVSGAVIQRSWHWRGGRVPHGGEATEFGRFREDASFSVDEVVKVLDLRRSPGDPGVTVLTDTYLVRRTAEKGNGLVSFYGTSGTLEARCVSHPGAGHEFGPIESRHMPVNCAMGVDLRGLAMDAVVRVINEVTFTGAYDRVPVENFETHIDRPTRALVFVVLLPERHPAVDITGFMQTGRRTEKKADRENGPILVGGGTVAHWRITPEKGRWLPAEARYRVEWHWRPAPGGGHELHRAAAEDGT</sequence>
<proteinExistence type="predicted"/>
<dbReference type="Proteomes" id="UP001569963">
    <property type="component" value="Unassembled WGS sequence"/>
</dbReference>
<name>A0ABV4QAE3_9ACTN</name>
<dbReference type="EMBL" id="JAXCEI010000005">
    <property type="protein sequence ID" value="MFA1539938.1"/>
    <property type="molecule type" value="Genomic_DNA"/>
</dbReference>
<accession>A0ABV4QAE3</accession>
<organism evidence="1 2">
    <name type="scientific">Actinomadura monticuli</name>
    <dbReference type="NCBI Taxonomy" id="3097367"/>
    <lineage>
        <taxon>Bacteria</taxon>
        <taxon>Bacillati</taxon>
        <taxon>Actinomycetota</taxon>
        <taxon>Actinomycetes</taxon>
        <taxon>Streptosporangiales</taxon>
        <taxon>Thermomonosporaceae</taxon>
        <taxon>Actinomadura</taxon>
    </lineage>
</organism>
<evidence type="ECO:0000313" key="1">
    <source>
        <dbReference type="EMBL" id="MFA1539938.1"/>
    </source>
</evidence>